<evidence type="ECO:0000313" key="1">
    <source>
        <dbReference type="EMBL" id="KAK3752050.1"/>
    </source>
</evidence>
<name>A0AAE0YPV8_9GAST</name>
<dbReference type="PROSITE" id="PS50096">
    <property type="entry name" value="IQ"/>
    <property type="match status" value="1"/>
</dbReference>
<protein>
    <submittedName>
        <fullName evidence="1">Uncharacterized protein</fullName>
    </submittedName>
</protein>
<accession>A0AAE0YPV8</accession>
<evidence type="ECO:0000313" key="2">
    <source>
        <dbReference type="Proteomes" id="UP001283361"/>
    </source>
</evidence>
<organism evidence="1 2">
    <name type="scientific">Elysia crispata</name>
    <name type="common">lettuce slug</name>
    <dbReference type="NCBI Taxonomy" id="231223"/>
    <lineage>
        <taxon>Eukaryota</taxon>
        <taxon>Metazoa</taxon>
        <taxon>Spiralia</taxon>
        <taxon>Lophotrochozoa</taxon>
        <taxon>Mollusca</taxon>
        <taxon>Gastropoda</taxon>
        <taxon>Heterobranchia</taxon>
        <taxon>Euthyneura</taxon>
        <taxon>Panpulmonata</taxon>
        <taxon>Sacoglossa</taxon>
        <taxon>Placobranchoidea</taxon>
        <taxon>Plakobranchidae</taxon>
        <taxon>Elysia</taxon>
    </lineage>
</organism>
<dbReference type="Proteomes" id="UP001283361">
    <property type="component" value="Unassembled WGS sequence"/>
</dbReference>
<gene>
    <name evidence="1" type="ORF">RRG08_059517</name>
</gene>
<dbReference type="AlphaFoldDB" id="A0AAE0YPV8"/>
<comment type="caution">
    <text evidence="1">The sequence shown here is derived from an EMBL/GenBank/DDBJ whole genome shotgun (WGS) entry which is preliminary data.</text>
</comment>
<dbReference type="InterPro" id="IPR000048">
    <property type="entry name" value="IQ_motif_EF-hand-BS"/>
</dbReference>
<reference evidence="1" key="1">
    <citation type="journal article" date="2023" name="G3 (Bethesda)">
        <title>A reference genome for the long-term kleptoplast-retaining sea slug Elysia crispata morphotype clarki.</title>
        <authorList>
            <person name="Eastman K.E."/>
            <person name="Pendleton A.L."/>
            <person name="Shaikh M.A."/>
            <person name="Suttiyut T."/>
            <person name="Ogas R."/>
            <person name="Tomko P."/>
            <person name="Gavelis G."/>
            <person name="Widhalm J.R."/>
            <person name="Wisecaver J.H."/>
        </authorList>
    </citation>
    <scope>NUCLEOTIDE SEQUENCE</scope>
    <source>
        <strain evidence="1">ECLA1</strain>
    </source>
</reference>
<keyword evidence="2" id="KW-1185">Reference proteome</keyword>
<dbReference type="EMBL" id="JAWDGP010005791">
    <property type="protein sequence ID" value="KAK3752050.1"/>
    <property type="molecule type" value="Genomic_DNA"/>
</dbReference>
<proteinExistence type="predicted"/>
<sequence length="100" mass="11602">MASSPSYAAKHRTLDLSHVELDSPDYATIRQQRMDRNRRTMEAADKGITRTILPEADQISAEVRAAVQIQRIYRGHQGRQEYTDRLFARFQQVRVAEKLD</sequence>
<dbReference type="Pfam" id="PF00612">
    <property type="entry name" value="IQ"/>
    <property type="match status" value="1"/>
</dbReference>
<dbReference type="CDD" id="cd23767">
    <property type="entry name" value="IQCD"/>
    <property type="match status" value="1"/>
</dbReference>